<dbReference type="AlphaFoldDB" id="A0AAV1Z2F7"/>
<feature type="non-terminal residue" evidence="1">
    <location>
        <position position="66"/>
    </location>
</feature>
<reference evidence="1 2" key="1">
    <citation type="submission" date="2024-04" db="EMBL/GenBank/DDBJ databases">
        <authorList>
            <person name="Rising A."/>
            <person name="Reimegard J."/>
            <person name="Sonavane S."/>
            <person name="Akerstrom W."/>
            <person name="Nylinder S."/>
            <person name="Hedman E."/>
            <person name="Kallberg Y."/>
        </authorList>
    </citation>
    <scope>NUCLEOTIDE SEQUENCE [LARGE SCALE GENOMIC DNA]</scope>
</reference>
<evidence type="ECO:0000313" key="1">
    <source>
        <dbReference type="EMBL" id="CAL1265723.1"/>
    </source>
</evidence>
<evidence type="ECO:0000313" key="2">
    <source>
        <dbReference type="Proteomes" id="UP001497382"/>
    </source>
</evidence>
<sequence>MIRPFFSREFYSARAKNYSKRSSQRPLIFADDSTFLSREFSSARAKNFFVPISPGPPPSNSLAVLS</sequence>
<dbReference type="Proteomes" id="UP001497382">
    <property type="component" value="Unassembled WGS sequence"/>
</dbReference>
<dbReference type="EMBL" id="CAXIEN010000019">
    <property type="protein sequence ID" value="CAL1265723.1"/>
    <property type="molecule type" value="Genomic_DNA"/>
</dbReference>
<keyword evidence="2" id="KW-1185">Reference proteome</keyword>
<gene>
    <name evidence="1" type="ORF">LARSCL_LOCUS2699</name>
</gene>
<proteinExistence type="predicted"/>
<protein>
    <submittedName>
        <fullName evidence="1">Uncharacterized protein</fullName>
    </submittedName>
</protein>
<accession>A0AAV1Z2F7</accession>
<organism evidence="1 2">
    <name type="scientific">Larinioides sclopetarius</name>
    <dbReference type="NCBI Taxonomy" id="280406"/>
    <lineage>
        <taxon>Eukaryota</taxon>
        <taxon>Metazoa</taxon>
        <taxon>Ecdysozoa</taxon>
        <taxon>Arthropoda</taxon>
        <taxon>Chelicerata</taxon>
        <taxon>Arachnida</taxon>
        <taxon>Araneae</taxon>
        <taxon>Araneomorphae</taxon>
        <taxon>Entelegynae</taxon>
        <taxon>Araneoidea</taxon>
        <taxon>Araneidae</taxon>
        <taxon>Larinioides</taxon>
    </lineage>
</organism>
<comment type="caution">
    <text evidence="1">The sequence shown here is derived from an EMBL/GenBank/DDBJ whole genome shotgun (WGS) entry which is preliminary data.</text>
</comment>
<name>A0AAV1Z2F7_9ARAC</name>